<dbReference type="RefSeq" id="WP_065996668.1">
    <property type="nucleotide sequence ID" value="NZ_MDEO01000019.1"/>
</dbReference>
<organism evidence="1 2">
    <name type="scientific">Mesorhizobium hungaricum</name>
    <dbReference type="NCBI Taxonomy" id="1566387"/>
    <lineage>
        <taxon>Bacteria</taxon>
        <taxon>Pseudomonadati</taxon>
        <taxon>Pseudomonadota</taxon>
        <taxon>Alphaproteobacteria</taxon>
        <taxon>Hyphomicrobiales</taxon>
        <taxon>Phyllobacteriaceae</taxon>
        <taxon>Mesorhizobium</taxon>
    </lineage>
</organism>
<protein>
    <recommendedName>
        <fullName evidence="3">XRE family transcriptional regulator</fullName>
    </recommendedName>
</protein>
<reference evidence="1 2" key="1">
    <citation type="submission" date="2016-08" db="EMBL/GenBank/DDBJ databases">
        <title>Whole genome sequence of Mesorhizobium sp. strain UASWS1009 isolated from industrial sewage.</title>
        <authorList>
            <person name="Crovadore J."/>
            <person name="Calmin G."/>
            <person name="Chablais R."/>
            <person name="Cochard B."/>
            <person name="Lefort F."/>
        </authorList>
    </citation>
    <scope>NUCLEOTIDE SEQUENCE [LARGE SCALE GENOMIC DNA]</scope>
    <source>
        <strain evidence="1 2">UASWS1009</strain>
    </source>
</reference>
<dbReference type="STRING" id="1566387.QV13_01170"/>
<comment type="caution">
    <text evidence="1">The sequence shown here is derived from an EMBL/GenBank/DDBJ whole genome shotgun (WGS) entry which is preliminary data.</text>
</comment>
<accession>A0A1C2EDB5</accession>
<dbReference type="EMBL" id="MDEO01000019">
    <property type="protein sequence ID" value="OCX24953.1"/>
    <property type="molecule type" value="Genomic_DNA"/>
</dbReference>
<dbReference type="OrthoDB" id="4419620at2"/>
<dbReference type="AlphaFoldDB" id="A0A1C2EDB5"/>
<proteinExistence type="predicted"/>
<dbReference type="Gene3D" id="1.10.260.40">
    <property type="entry name" value="lambda repressor-like DNA-binding domains"/>
    <property type="match status" value="1"/>
</dbReference>
<dbReference type="InterPro" id="IPR010982">
    <property type="entry name" value="Lambda_DNA-bd_dom_sf"/>
</dbReference>
<evidence type="ECO:0000313" key="1">
    <source>
        <dbReference type="EMBL" id="OCX24953.1"/>
    </source>
</evidence>
<dbReference type="Proteomes" id="UP000094412">
    <property type="component" value="Unassembled WGS sequence"/>
</dbReference>
<sequence length="99" mass="10737">MISASQCRAARALVEITRGKLSLRSGVDEKVIHDFERQISKPDDRIIETLRSTLEDFGAVFIGENGGGIGVRLKFTAAEARQIARLEGEGGVVANDRVP</sequence>
<dbReference type="GO" id="GO:0003677">
    <property type="term" value="F:DNA binding"/>
    <property type="evidence" value="ECO:0007669"/>
    <property type="project" value="InterPro"/>
</dbReference>
<evidence type="ECO:0008006" key="3">
    <source>
        <dbReference type="Google" id="ProtNLM"/>
    </source>
</evidence>
<keyword evidence="2" id="KW-1185">Reference proteome</keyword>
<evidence type="ECO:0000313" key="2">
    <source>
        <dbReference type="Proteomes" id="UP000094412"/>
    </source>
</evidence>
<name>A0A1C2EDB5_9HYPH</name>
<gene>
    <name evidence="1" type="ORF">QV13_01170</name>
</gene>